<dbReference type="AlphaFoldDB" id="G8JR49"/>
<reference evidence="11" key="1">
    <citation type="journal article" date="2012" name="G3 (Bethesda)">
        <title>Pichia sorbitophila, an interspecies yeast hybrid reveals early steps of genome resolution following polyploidization.</title>
        <authorList>
            <person name="Leh Louis V."/>
            <person name="Despons L."/>
            <person name="Friedrich A."/>
            <person name="Martin T."/>
            <person name="Durrens P."/>
            <person name="Casaregola S."/>
            <person name="Neuveglise C."/>
            <person name="Fairhead C."/>
            <person name="Marck C."/>
            <person name="Cruz J.A."/>
            <person name="Straub M.L."/>
            <person name="Kugler V."/>
            <person name="Sacerdot C."/>
            <person name="Uzunov Z."/>
            <person name="Thierry A."/>
            <person name="Weiss S."/>
            <person name="Bleykasten C."/>
            <person name="De Montigny J."/>
            <person name="Jacques N."/>
            <person name="Jung P."/>
            <person name="Lemaire M."/>
            <person name="Mallet S."/>
            <person name="Morel G."/>
            <person name="Richard G.F."/>
            <person name="Sarkar A."/>
            <person name="Savel G."/>
            <person name="Schacherer J."/>
            <person name="Seret M.L."/>
            <person name="Talla E."/>
            <person name="Samson G."/>
            <person name="Jubin C."/>
            <person name="Poulain J."/>
            <person name="Vacherie B."/>
            <person name="Barbe V."/>
            <person name="Pelletier E."/>
            <person name="Sherman D.J."/>
            <person name="Westhof E."/>
            <person name="Weissenbach J."/>
            <person name="Baret P.V."/>
            <person name="Wincker P."/>
            <person name="Gaillardin C."/>
            <person name="Dujon B."/>
            <person name="Souciet J.L."/>
        </authorList>
    </citation>
    <scope>NUCLEOTIDE SEQUENCE [LARGE SCALE GENOMIC DNA]</scope>
    <source>
        <strain evidence="11">CBS 270.75 / DBVPG 7215 / KCTC 17166 / NRRL Y-17582</strain>
    </source>
</reference>
<keyword evidence="6" id="KW-0496">Mitochondrion</keyword>
<organism evidence="10 11">
    <name type="scientific">Eremothecium cymbalariae (strain CBS 270.75 / DBVPG 7215 / KCTC 17166 / NRRL Y-17582)</name>
    <name type="common">Yeast</name>
    <dbReference type="NCBI Taxonomy" id="931890"/>
    <lineage>
        <taxon>Eukaryota</taxon>
        <taxon>Fungi</taxon>
        <taxon>Dikarya</taxon>
        <taxon>Ascomycota</taxon>
        <taxon>Saccharomycotina</taxon>
        <taxon>Saccharomycetes</taxon>
        <taxon>Saccharomycetales</taxon>
        <taxon>Saccharomycetaceae</taxon>
        <taxon>Eremothecium</taxon>
    </lineage>
</organism>
<dbReference type="InterPro" id="IPR024461">
    <property type="entry name" value="CCDC90-like"/>
</dbReference>
<name>G8JR49_ERECY</name>
<evidence type="ECO:0000313" key="10">
    <source>
        <dbReference type="EMBL" id="AET38618.1"/>
    </source>
</evidence>
<dbReference type="EMBL" id="CP002499">
    <property type="protein sequence ID" value="AET38618.1"/>
    <property type="molecule type" value="Genomic_DNA"/>
</dbReference>
<feature type="coiled-coil region" evidence="8">
    <location>
        <begin position="151"/>
        <end position="178"/>
    </location>
</feature>
<dbReference type="STRING" id="931890.G8JR49"/>
<keyword evidence="11" id="KW-1185">Reference proteome</keyword>
<keyword evidence="5 8" id="KW-0175">Coiled coil</keyword>
<dbReference type="Pfam" id="PF07798">
    <property type="entry name" value="CCDC90-like"/>
    <property type="match status" value="1"/>
</dbReference>
<dbReference type="RefSeq" id="XP_003645435.1">
    <property type="nucleotide sequence ID" value="XM_003645387.1"/>
</dbReference>
<evidence type="ECO:0000256" key="2">
    <source>
        <dbReference type="ARBA" id="ARBA00004370"/>
    </source>
</evidence>
<dbReference type="OrthoDB" id="5424147at2759"/>
<evidence type="ECO:0000313" key="11">
    <source>
        <dbReference type="Proteomes" id="UP000006790"/>
    </source>
</evidence>
<dbReference type="GeneID" id="11468682"/>
<gene>
    <name evidence="10" type="ordered locus">Ecym_3110</name>
</gene>
<dbReference type="PANTHER" id="PTHR14360:SF12">
    <property type="entry name" value="MOZ PROTEIN REPRESENTS A CHROMATIN-ASSOCIATED ACETYLTRANSFERASE"/>
    <property type="match status" value="1"/>
</dbReference>
<keyword evidence="7 9" id="KW-0472">Membrane</keyword>
<evidence type="ECO:0000256" key="3">
    <source>
        <dbReference type="ARBA" id="ARBA00022692"/>
    </source>
</evidence>
<dbReference type="GO" id="GO:2000214">
    <property type="term" value="P:regulation of L-proline metabolic process"/>
    <property type="evidence" value="ECO:0007669"/>
    <property type="project" value="EnsemblFungi"/>
</dbReference>
<protein>
    <submittedName>
        <fullName evidence="10">Uncharacterized protein</fullName>
    </submittedName>
</protein>
<dbReference type="KEGG" id="erc:Ecym_3110"/>
<dbReference type="PANTHER" id="PTHR14360">
    <property type="entry name" value="PROTEIN FMP32, MITOCHONDRIAL"/>
    <property type="match status" value="1"/>
</dbReference>
<evidence type="ECO:0000256" key="5">
    <source>
        <dbReference type="ARBA" id="ARBA00023054"/>
    </source>
</evidence>
<dbReference type="InParanoid" id="G8JR49"/>
<dbReference type="eggNOG" id="ENOG502RBZK">
    <property type="taxonomic scope" value="Eukaryota"/>
</dbReference>
<evidence type="ECO:0000256" key="8">
    <source>
        <dbReference type="SAM" id="Coils"/>
    </source>
</evidence>
<dbReference type="OMA" id="PQDQHDI"/>
<dbReference type="Proteomes" id="UP000006790">
    <property type="component" value="Chromosome 3"/>
</dbReference>
<evidence type="ECO:0000256" key="6">
    <source>
        <dbReference type="ARBA" id="ARBA00023128"/>
    </source>
</evidence>
<comment type="subcellular location">
    <subcellularLocation>
        <location evidence="2">Membrane</location>
    </subcellularLocation>
    <subcellularLocation>
        <location evidence="1">Mitochondrion</location>
    </subcellularLocation>
</comment>
<keyword evidence="4 9" id="KW-1133">Transmembrane helix</keyword>
<evidence type="ECO:0000256" key="1">
    <source>
        <dbReference type="ARBA" id="ARBA00004173"/>
    </source>
</evidence>
<keyword evidence="3 9" id="KW-0812">Transmembrane</keyword>
<proteinExistence type="predicted"/>
<dbReference type="FunCoup" id="G8JR49">
    <property type="interactions" value="2"/>
</dbReference>
<evidence type="ECO:0000256" key="7">
    <source>
        <dbReference type="ARBA" id="ARBA00023136"/>
    </source>
</evidence>
<evidence type="ECO:0000256" key="9">
    <source>
        <dbReference type="SAM" id="Phobius"/>
    </source>
</evidence>
<sequence>MLPLARQVCFSRGLQRSAKALLPVEASTPSGVSAAGSVSNSSTVGVSDEVTSFFSKLPEKLILESNGMKPTTAENQLDTLKYYKLLTGNGFTLKQTNLIIQLLLSTLNEQFFDNYNSRFLRNMELENHSHLFNAAQSELRYSILNSREVALNEQNLQLMKVNRELNLCRDELNELIINFLKKDSRVDFNDHQSENTLLHRDISIRLKDGNNKIGTKIIGQIKFEIENLRWHTTRSGLFAVLILVFLIMSGVSISKRTTAENERPTQVVLHTIQPEERELEEPLLSDEQFVRNAIDISKDEST</sequence>
<dbReference type="HOGENOM" id="CLU_062868_0_0_1"/>
<evidence type="ECO:0000256" key="4">
    <source>
        <dbReference type="ARBA" id="ARBA00022989"/>
    </source>
</evidence>
<dbReference type="GO" id="GO:0005743">
    <property type="term" value="C:mitochondrial inner membrane"/>
    <property type="evidence" value="ECO:0007669"/>
    <property type="project" value="EnsemblFungi"/>
</dbReference>
<accession>G8JR49</accession>
<feature type="transmembrane region" description="Helical" evidence="9">
    <location>
        <begin position="235"/>
        <end position="253"/>
    </location>
</feature>